<feature type="region of interest" description="Disordered" evidence="1">
    <location>
        <begin position="276"/>
        <end position="296"/>
    </location>
</feature>
<dbReference type="OrthoDB" id="10009287at2759"/>
<protein>
    <submittedName>
        <fullName evidence="2">Uncharacterized protein</fullName>
    </submittedName>
</protein>
<evidence type="ECO:0000313" key="3">
    <source>
        <dbReference type="Proteomes" id="UP000029120"/>
    </source>
</evidence>
<dbReference type="EMBL" id="CM002871">
    <property type="protein sequence ID" value="KFK40103.1"/>
    <property type="molecule type" value="Genomic_DNA"/>
</dbReference>
<name>A0A087HDA1_ARAAL</name>
<accession>A0A087HDA1</accession>
<dbReference type="AlphaFoldDB" id="A0A087HDA1"/>
<evidence type="ECO:0000313" key="2">
    <source>
        <dbReference type="EMBL" id="KFK40103.1"/>
    </source>
</evidence>
<organism evidence="2 3">
    <name type="scientific">Arabis alpina</name>
    <name type="common">Alpine rock-cress</name>
    <dbReference type="NCBI Taxonomy" id="50452"/>
    <lineage>
        <taxon>Eukaryota</taxon>
        <taxon>Viridiplantae</taxon>
        <taxon>Streptophyta</taxon>
        <taxon>Embryophyta</taxon>
        <taxon>Tracheophyta</taxon>
        <taxon>Spermatophyta</taxon>
        <taxon>Magnoliopsida</taxon>
        <taxon>eudicotyledons</taxon>
        <taxon>Gunneridae</taxon>
        <taxon>Pentapetalae</taxon>
        <taxon>rosids</taxon>
        <taxon>malvids</taxon>
        <taxon>Brassicales</taxon>
        <taxon>Brassicaceae</taxon>
        <taxon>Arabideae</taxon>
        <taxon>Arabis</taxon>
    </lineage>
</organism>
<feature type="region of interest" description="Disordered" evidence="1">
    <location>
        <begin position="1"/>
        <end position="29"/>
    </location>
</feature>
<reference evidence="3" key="1">
    <citation type="journal article" date="2015" name="Nat. Plants">
        <title>Genome expansion of Arabis alpina linked with retrotransposition and reduced symmetric DNA methylation.</title>
        <authorList>
            <person name="Willing E.M."/>
            <person name="Rawat V."/>
            <person name="Mandakova T."/>
            <person name="Maumus F."/>
            <person name="James G.V."/>
            <person name="Nordstroem K.J."/>
            <person name="Becker C."/>
            <person name="Warthmann N."/>
            <person name="Chica C."/>
            <person name="Szarzynska B."/>
            <person name="Zytnicki M."/>
            <person name="Albani M.C."/>
            <person name="Kiefer C."/>
            <person name="Bergonzi S."/>
            <person name="Castaings L."/>
            <person name="Mateos J.L."/>
            <person name="Berns M.C."/>
            <person name="Bujdoso N."/>
            <person name="Piofczyk T."/>
            <person name="de Lorenzo L."/>
            <person name="Barrero-Sicilia C."/>
            <person name="Mateos I."/>
            <person name="Piednoel M."/>
            <person name="Hagmann J."/>
            <person name="Chen-Min-Tao R."/>
            <person name="Iglesias-Fernandez R."/>
            <person name="Schuster S.C."/>
            <person name="Alonso-Blanco C."/>
            <person name="Roudier F."/>
            <person name="Carbonero P."/>
            <person name="Paz-Ares J."/>
            <person name="Davis S.J."/>
            <person name="Pecinka A."/>
            <person name="Quesneville H."/>
            <person name="Colot V."/>
            <person name="Lysak M.A."/>
            <person name="Weigel D."/>
            <person name="Coupland G."/>
            <person name="Schneeberger K."/>
        </authorList>
    </citation>
    <scope>NUCLEOTIDE SEQUENCE [LARGE SCALE GENOMIC DNA]</scope>
    <source>
        <strain evidence="3">cv. Pajares</strain>
    </source>
</reference>
<evidence type="ECO:0000256" key="1">
    <source>
        <dbReference type="SAM" id="MobiDB-lite"/>
    </source>
</evidence>
<gene>
    <name evidence="2" type="ordered locus">AALP_Aa3g331000</name>
</gene>
<sequence length="296" mass="32828">MEFRYRAVDGDRPSTAADTASSQPPNPSLPFFPTRPILGCNIGQSDDHVRETIQREIEKEQIRQEIIVVETLRRRAEVMQEMAVEREMAIRRVAETKGISLEDKLQNNNLCRQNRTYIDPMMYTSPYSLATSPMMQQLPQLQQMPETTGARATPVLESNKDKLIVLSRADPIGAKRKAEDTQNVLEREKRVAVGVGLDREPHLLDKEAALKAKPMTMETGETVSMNLPCLEELGSGKNVSHETTSTSFITAPASASALQTKAITVHQNANVQDQEVVAKETGKKTEGLGKSTRLSA</sequence>
<dbReference type="Gramene" id="KFK40103">
    <property type="protein sequence ID" value="KFK40103"/>
    <property type="gene ID" value="AALP_AA3G331000"/>
</dbReference>
<proteinExistence type="predicted"/>
<dbReference type="Proteomes" id="UP000029120">
    <property type="component" value="Chromosome 3"/>
</dbReference>
<keyword evidence="3" id="KW-1185">Reference proteome</keyword>
<feature type="compositionally biased region" description="Basic and acidic residues" evidence="1">
    <location>
        <begin position="276"/>
        <end position="287"/>
    </location>
</feature>
<feature type="compositionally biased region" description="Basic and acidic residues" evidence="1">
    <location>
        <begin position="1"/>
        <end position="12"/>
    </location>
</feature>